<reference evidence="2" key="1">
    <citation type="journal article" date="2016" name="Sci. Rep.">
        <title>Evaluation of genetic diversity among strains of the human gut commensal Bifidobacterium adolescentis.</title>
        <authorList>
            <person name="Duranti S."/>
            <person name="Milani C."/>
            <person name="Lugli G.A."/>
            <person name="Mancabelli L."/>
            <person name="Turroni F."/>
            <person name="Ferrario C."/>
            <person name="Mangifesta M."/>
            <person name="Viappiani A."/>
            <person name="Sanchez B."/>
            <person name="Margolles A."/>
            <person name="van Sinderen D."/>
            <person name="Ventura M."/>
        </authorList>
    </citation>
    <scope>NUCLEOTIDE SEQUENCE</scope>
    <source>
        <strain evidence="2">703B</strain>
    </source>
</reference>
<evidence type="ECO:0000313" key="3">
    <source>
        <dbReference type="Proteomes" id="UP000193179"/>
    </source>
</evidence>
<evidence type="ECO:0000313" key="2">
    <source>
        <dbReference type="EMBL" id="WNE85181.1"/>
    </source>
</evidence>
<feature type="region of interest" description="Disordered" evidence="1">
    <location>
        <begin position="1"/>
        <end position="26"/>
    </location>
</feature>
<gene>
    <name evidence="2" type="ORF">B0703_09420</name>
</gene>
<organism evidence="2 3">
    <name type="scientific">Bifidobacterium adolescentis</name>
    <dbReference type="NCBI Taxonomy" id="1680"/>
    <lineage>
        <taxon>Bacteria</taxon>
        <taxon>Bacillati</taxon>
        <taxon>Actinomycetota</taxon>
        <taxon>Actinomycetes</taxon>
        <taxon>Bifidobacteriales</taxon>
        <taxon>Bifidobacteriaceae</taxon>
        <taxon>Bifidobacterium</taxon>
    </lineage>
</organism>
<reference evidence="2" key="2">
    <citation type="submission" date="2023-09" db="EMBL/GenBank/DDBJ databases">
        <title>Ecological and genomic based identification of the Bifidobacterium adolescentis prototype of the healthy human gut microbiota.</title>
        <authorList>
            <person name="Lugli G.A."/>
            <person name="Argentini C."/>
            <person name="Tarracchini C."/>
            <person name="Fontana F."/>
            <person name="Alessandri G."/>
            <person name="Mancabelli L."/>
            <person name="Milani C."/>
            <person name="Turroni F."/>
            <person name="Ventura M."/>
        </authorList>
    </citation>
    <scope>NUCLEOTIDE SEQUENCE</scope>
    <source>
        <strain evidence="2">703B</strain>
    </source>
</reference>
<accession>A0A1X2YT24</accession>
<evidence type="ECO:0000256" key="1">
    <source>
        <dbReference type="SAM" id="MobiDB-lite"/>
    </source>
</evidence>
<protein>
    <submittedName>
        <fullName evidence="2">Uncharacterized protein</fullName>
    </submittedName>
</protein>
<dbReference type="EMBL" id="CP133648">
    <property type="protein sequence ID" value="WNE85181.1"/>
    <property type="molecule type" value="Genomic_DNA"/>
</dbReference>
<sequence>MGYSVDYKPTNRRRAKRTVPKNKAQRTKDIKNAIRWNIRQLEHDTVGTDTIARSLAISMLRLNKIAPTADPSGDHVMQQLISDGILGKPERRGSVQMFDRAELLTSLKAWVGVL</sequence>
<dbReference type="AlphaFoldDB" id="A0A1X2YT24"/>
<name>A0A1X2YT24_BIFAD</name>
<proteinExistence type="predicted"/>
<dbReference type="Proteomes" id="UP000193179">
    <property type="component" value="Chromosome"/>
</dbReference>
<dbReference type="GeneID" id="45583357"/>
<dbReference type="RefSeq" id="WP_003833864.1">
    <property type="nucleotide sequence ID" value="NZ_CP133648.1"/>
</dbReference>
<feature type="compositionally biased region" description="Basic residues" evidence="1">
    <location>
        <begin position="10"/>
        <end position="25"/>
    </location>
</feature>